<comment type="function">
    <text evidence="10">Cell wall formation. Catalyzes the transfer of a GlcNAc subunit on undecaprenyl-pyrophosphoryl-MurNAc-pentapeptide (lipid intermediate I) to form undecaprenyl-pyrophosphoryl-MurNAc-(pentapeptide)GlcNAc (lipid intermediate II).</text>
</comment>
<keyword evidence="4 10" id="KW-0808">Transferase</keyword>
<evidence type="ECO:0000256" key="9">
    <source>
        <dbReference type="ARBA" id="ARBA00023316"/>
    </source>
</evidence>
<sequence>MHIVITGGGTGGHLIIAKVIACELKNRGIKTIFIGSSNGQDKAWFENSDIFHEKYFLKSSGVVNKKGFRKIFSLFNIITQIFEVKKKLKNKNIKAVFSVGGYSAAPASFWAVLFKIPLFIHEQNAFTGKLNKLLKPFSKSFYSSYEKPNFTYPINLDFFKTARIRKNLKTILFMGGSQGASFINGLALNLAKDLHNKNINIIHQCGKKEFNKIKAFYDENKIDALVVDFSNDMPNLMNKADLCISRSGASSLWELCANNLPAIFIPFPYAANDHQFYNAKFLGNNTKIIRQDRVLKEEILTEIFNYDLEKTSLNLKELTKENGCEEIVDDMINKIKNDR</sequence>
<dbReference type="InterPro" id="IPR006009">
    <property type="entry name" value="GlcNAc_MurG"/>
</dbReference>
<evidence type="ECO:0000256" key="4">
    <source>
        <dbReference type="ARBA" id="ARBA00022679"/>
    </source>
</evidence>
<name>A0A6N2SUU8_9BACT</name>
<evidence type="ECO:0000259" key="11">
    <source>
        <dbReference type="Pfam" id="PF03033"/>
    </source>
</evidence>
<feature type="domain" description="Glycosyl transferase family 28 C-terminal" evidence="12">
    <location>
        <begin position="170"/>
        <end position="321"/>
    </location>
</feature>
<dbReference type="GO" id="GO:0071555">
    <property type="term" value="P:cell wall organization"/>
    <property type="evidence" value="ECO:0007669"/>
    <property type="project" value="UniProtKB-KW"/>
</dbReference>
<evidence type="ECO:0000256" key="3">
    <source>
        <dbReference type="ARBA" id="ARBA00022676"/>
    </source>
</evidence>
<feature type="binding site" evidence="10">
    <location>
        <position position="177"/>
    </location>
    <ligand>
        <name>UDP-N-acetyl-alpha-D-glucosamine</name>
        <dbReference type="ChEBI" id="CHEBI:57705"/>
    </ligand>
</feature>
<dbReference type="GO" id="GO:0008360">
    <property type="term" value="P:regulation of cell shape"/>
    <property type="evidence" value="ECO:0007669"/>
    <property type="project" value="UniProtKB-KW"/>
</dbReference>
<evidence type="ECO:0000256" key="7">
    <source>
        <dbReference type="ARBA" id="ARBA00023136"/>
    </source>
</evidence>
<evidence type="ECO:0000256" key="2">
    <source>
        <dbReference type="ARBA" id="ARBA00022618"/>
    </source>
</evidence>
<comment type="caution">
    <text evidence="10">Lacks conserved residue(s) required for the propagation of feature annotation.</text>
</comment>
<evidence type="ECO:0000256" key="8">
    <source>
        <dbReference type="ARBA" id="ARBA00023306"/>
    </source>
</evidence>
<dbReference type="NCBIfam" id="TIGR01133">
    <property type="entry name" value="murG"/>
    <property type="match status" value="1"/>
</dbReference>
<dbReference type="InterPro" id="IPR007235">
    <property type="entry name" value="Glyco_trans_28_C"/>
</dbReference>
<dbReference type="GO" id="GO:0005886">
    <property type="term" value="C:plasma membrane"/>
    <property type="evidence" value="ECO:0007669"/>
    <property type="project" value="UniProtKB-SubCell"/>
</dbReference>
<feature type="binding site" evidence="10">
    <location>
        <begin position="10"/>
        <end position="12"/>
    </location>
    <ligand>
        <name>UDP-N-acetyl-alpha-D-glucosamine</name>
        <dbReference type="ChEBI" id="CHEBI:57705"/>
    </ligand>
</feature>
<comment type="catalytic activity">
    <reaction evidence="10">
        <text>di-trans,octa-cis-undecaprenyl diphospho-N-acetyl-alpha-D-muramoyl-L-alanyl-D-glutamyl-meso-2,6-diaminopimeloyl-D-alanyl-D-alanine + UDP-N-acetyl-alpha-D-glucosamine = di-trans,octa-cis-undecaprenyl diphospho-[N-acetyl-alpha-D-glucosaminyl-(1-&gt;4)]-N-acetyl-alpha-D-muramoyl-L-alanyl-D-glutamyl-meso-2,6-diaminopimeloyl-D-alanyl-D-alanine + UDP + H(+)</text>
        <dbReference type="Rhea" id="RHEA:31227"/>
        <dbReference type="ChEBI" id="CHEBI:15378"/>
        <dbReference type="ChEBI" id="CHEBI:57705"/>
        <dbReference type="ChEBI" id="CHEBI:58223"/>
        <dbReference type="ChEBI" id="CHEBI:61387"/>
        <dbReference type="ChEBI" id="CHEBI:61388"/>
        <dbReference type="EC" id="2.4.1.227"/>
    </reaction>
</comment>
<dbReference type="SUPFAM" id="SSF53756">
    <property type="entry name" value="UDP-Glycosyltransferase/glycogen phosphorylase"/>
    <property type="match status" value="1"/>
</dbReference>
<feature type="binding site" evidence="10">
    <location>
        <position position="124"/>
    </location>
    <ligand>
        <name>UDP-N-acetyl-alpha-D-glucosamine</name>
        <dbReference type="ChEBI" id="CHEBI:57705"/>
    </ligand>
</feature>
<dbReference type="CDD" id="cd03785">
    <property type="entry name" value="GT28_MurG"/>
    <property type="match status" value="1"/>
</dbReference>
<evidence type="ECO:0000313" key="13">
    <source>
        <dbReference type="EMBL" id="VYS96378.1"/>
    </source>
</evidence>
<dbReference type="GO" id="GO:0005975">
    <property type="term" value="P:carbohydrate metabolic process"/>
    <property type="evidence" value="ECO:0007669"/>
    <property type="project" value="InterPro"/>
</dbReference>
<dbReference type="EC" id="2.4.1.227" evidence="10"/>
<comment type="similarity">
    <text evidence="10">Belongs to the glycosyltransferase 28 family. MurG subfamily.</text>
</comment>
<dbReference type="PANTHER" id="PTHR21015">
    <property type="entry name" value="UDP-N-ACETYLGLUCOSAMINE--N-ACETYLMURAMYL-(PENTAPEPTIDE) PYROPHOSPHORYL-UNDECAPRENOL N-ACETYLGLUCOSAMINE TRANSFERASE 1"/>
    <property type="match status" value="1"/>
</dbReference>
<dbReference type="GO" id="GO:0050511">
    <property type="term" value="F:undecaprenyldiphospho-muramoylpentapeptide beta-N-acetylglucosaminyltransferase activity"/>
    <property type="evidence" value="ECO:0007669"/>
    <property type="project" value="UniProtKB-UniRule"/>
</dbReference>
<dbReference type="InterPro" id="IPR004276">
    <property type="entry name" value="GlycoTrans_28_N"/>
</dbReference>
<keyword evidence="2 10" id="KW-0132">Cell division</keyword>
<dbReference type="EMBL" id="CACRSK010000003">
    <property type="protein sequence ID" value="VYS96378.1"/>
    <property type="molecule type" value="Genomic_DNA"/>
</dbReference>
<feature type="domain" description="Glycosyltransferase family 28 N-terminal" evidence="11">
    <location>
        <begin position="3"/>
        <end position="142"/>
    </location>
</feature>
<dbReference type="PANTHER" id="PTHR21015:SF22">
    <property type="entry name" value="GLYCOSYLTRANSFERASE"/>
    <property type="match status" value="1"/>
</dbReference>
<keyword evidence="3 10" id="KW-0328">Glycosyltransferase</keyword>
<dbReference type="AlphaFoldDB" id="A0A6N2SUU8"/>
<keyword evidence="8 10" id="KW-0131">Cell cycle</keyword>
<dbReference type="HAMAP" id="MF_00033">
    <property type="entry name" value="MurG"/>
    <property type="match status" value="1"/>
</dbReference>
<protein>
    <recommendedName>
        <fullName evidence="10">UDP-N-acetylglucosamine--N-acetylmuramyl-(pentapeptide) pyrophosphoryl-undecaprenol N-acetylglucosamine transferase</fullName>
        <ecNumber evidence="10">2.4.1.227</ecNumber>
    </recommendedName>
    <alternativeName>
        <fullName evidence="10">Undecaprenyl-PP-MurNAc-pentapeptide-UDPGlcNAc GlcNAc transferase</fullName>
    </alternativeName>
</protein>
<keyword evidence="7 10" id="KW-0472">Membrane</keyword>
<evidence type="ECO:0000256" key="10">
    <source>
        <dbReference type="HAMAP-Rule" id="MF_00033"/>
    </source>
</evidence>
<comment type="pathway">
    <text evidence="10">Cell wall biogenesis; peptidoglycan biosynthesis.</text>
</comment>
<dbReference type="RefSeq" id="WP_156847393.1">
    <property type="nucleotide sequence ID" value="NZ_CACRSK010000003.1"/>
</dbReference>
<comment type="subcellular location">
    <subcellularLocation>
        <location evidence="10">Cell membrane</location>
        <topology evidence="10">Peripheral membrane protein</topology>
        <orientation evidence="10">Cytoplasmic side</orientation>
    </subcellularLocation>
</comment>
<dbReference type="GO" id="GO:0009252">
    <property type="term" value="P:peptidoglycan biosynthetic process"/>
    <property type="evidence" value="ECO:0007669"/>
    <property type="project" value="UniProtKB-UniRule"/>
</dbReference>
<keyword evidence="5 10" id="KW-0133">Cell shape</keyword>
<evidence type="ECO:0000259" key="12">
    <source>
        <dbReference type="Pfam" id="PF04101"/>
    </source>
</evidence>
<dbReference type="GO" id="GO:0051301">
    <property type="term" value="P:cell division"/>
    <property type="evidence" value="ECO:0007669"/>
    <property type="project" value="UniProtKB-KW"/>
</dbReference>
<keyword evidence="6 10" id="KW-0573">Peptidoglycan synthesis</keyword>
<gene>
    <name evidence="10 13" type="primary">murG</name>
    <name evidence="13" type="ORF">CULFYP111_01040</name>
</gene>
<evidence type="ECO:0000256" key="5">
    <source>
        <dbReference type="ARBA" id="ARBA00022960"/>
    </source>
</evidence>
<feature type="binding site" evidence="10">
    <location>
        <position position="275"/>
    </location>
    <ligand>
        <name>UDP-N-acetyl-alpha-D-glucosamine</name>
        <dbReference type="ChEBI" id="CHEBI:57705"/>
    </ligand>
</feature>
<proteinExistence type="inferred from homology"/>
<accession>A0A6N2SUU8</accession>
<dbReference type="Gene3D" id="3.40.50.2000">
    <property type="entry name" value="Glycogen Phosphorylase B"/>
    <property type="match status" value="2"/>
</dbReference>
<evidence type="ECO:0000256" key="1">
    <source>
        <dbReference type="ARBA" id="ARBA00022475"/>
    </source>
</evidence>
<organism evidence="13">
    <name type="scientific">Campylobacter ureolyticus</name>
    <dbReference type="NCBI Taxonomy" id="827"/>
    <lineage>
        <taxon>Bacteria</taxon>
        <taxon>Pseudomonadati</taxon>
        <taxon>Campylobacterota</taxon>
        <taxon>Epsilonproteobacteria</taxon>
        <taxon>Campylobacterales</taxon>
        <taxon>Campylobacteraceae</taxon>
        <taxon>Campylobacter</taxon>
    </lineage>
</organism>
<dbReference type="Pfam" id="PF04101">
    <property type="entry name" value="Glyco_tran_28_C"/>
    <property type="match status" value="1"/>
</dbReference>
<dbReference type="UniPathway" id="UPA00219"/>
<reference evidence="13" key="1">
    <citation type="submission" date="2019-11" db="EMBL/GenBank/DDBJ databases">
        <authorList>
            <person name="Feng L."/>
        </authorList>
    </citation>
    <scope>NUCLEOTIDE SEQUENCE</scope>
    <source>
        <strain evidence="13">CUreolyticusLFYP111</strain>
    </source>
</reference>
<evidence type="ECO:0000256" key="6">
    <source>
        <dbReference type="ARBA" id="ARBA00022984"/>
    </source>
</evidence>
<keyword evidence="9 10" id="KW-0961">Cell wall biogenesis/degradation</keyword>
<keyword evidence="1 10" id="KW-1003">Cell membrane</keyword>
<dbReference type="Pfam" id="PF03033">
    <property type="entry name" value="Glyco_transf_28"/>
    <property type="match status" value="1"/>
</dbReference>